<evidence type="ECO:0000313" key="3">
    <source>
        <dbReference type="EMBL" id="KAG5169213.1"/>
    </source>
</evidence>
<keyword evidence="2" id="KW-0472">Membrane</keyword>
<evidence type="ECO:0000256" key="2">
    <source>
        <dbReference type="SAM" id="Phobius"/>
    </source>
</evidence>
<name>A0A8H7Y101_PSICU</name>
<reference evidence="3" key="1">
    <citation type="submission" date="2021-02" db="EMBL/GenBank/DDBJ databases">
        <title>Psilocybe cubensis genome.</title>
        <authorList>
            <person name="Mckernan K.J."/>
            <person name="Crawford S."/>
            <person name="Trippe A."/>
            <person name="Kane L.T."/>
            <person name="Mclaughlin S."/>
        </authorList>
    </citation>
    <scope>NUCLEOTIDE SEQUENCE [LARGE SCALE GENOMIC DNA]</scope>
    <source>
        <strain evidence="3">MGC-MH-2018</strain>
    </source>
</reference>
<proteinExistence type="predicted"/>
<organism evidence="3">
    <name type="scientific">Psilocybe cubensis</name>
    <name type="common">Psychedelic mushroom</name>
    <name type="synonym">Stropharia cubensis</name>
    <dbReference type="NCBI Taxonomy" id="181762"/>
    <lineage>
        <taxon>Eukaryota</taxon>
        <taxon>Fungi</taxon>
        <taxon>Dikarya</taxon>
        <taxon>Basidiomycota</taxon>
        <taxon>Agaricomycotina</taxon>
        <taxon>Agaricomycetes</taxon>
        <taxon>Agaricomycetidae</taxon>
        <taxon>Agaricales</taxon>
        <taxon>Agaricineae</taxon>
        <taxon>Strophariaceae</taxon>
        <taxon>Psilocybe</taxon>
    </lineage>
</organism>
<feature type="region of interest" description="Disordered" evidence="1">
    <location>
        <begin position="245"/>
        <end position="266"/>
    </location>
</feature>
<feature type="transmembrane region" description="Helical" evidence="2">
    <location>
        <begin position="70"/>
        <end position="95"/>
    </location>
</feature>
<feature type="transmembrane region" description="Helical" evidence="2">
    <location>
        <begin position="107"/>
        <end position="129"/>
    </location>
</feature>
<comment type="caution">
    <text evidence="3">The sequence shown here is derived from an EMBL/GenBank/DDBJ whole genome shotgun (WGS) entry which is preliminary data.</text>
</comment>
<sequence>MAILCASTSLMLRTIALWERRRSVVAVLGILCLAHWALLYRTMFIVVSQWDPVVKACVVVQTNPSMLNTTFFFSTDIVAMGFDFTILSFTAVALLGRHSARTDLWKLLFQDGLVYFLLSFSTNCVPAVLNVLNLNTPMNVIGTIPAATITSIAACRAVTRLLDFNSSEVYVHSISAAMAGNNPVGTRHTGPHLKSNKISLPRQEIRVTTEHITMAEFGTGTSTQYMKSEGHDVTSCTDMQSAKYTDPEAMADIDKDDKGSYEFPGT</sequence>
<accession>A0A8H7Y101</accession>
<feature type="transmembrane region" description="Helical" evidence="2">
    <location>
        <begin position="23"/>
        <end position="50"/>
    </location>
</feature>
<dbReference type="EMBL" id="JAFIQS010000005">
    <property type="protein sequence ID" value="KAG5169213.1"/>
    <property type="molecule type" value="Genomic_DNA"/>
</dbReference>
<protein>
    <submittedName>
        <fullName evidence="3">Uncharacterized protein</fullName>
    </submittedName>
</protein>
<keyword evidence="2" id="KW-0812">Transmembrane</keyword>
<gene>
    <name evidence="3" type="ORF">JR316_005769</name>
</gene>
<evidence type="ECO:0000256" key="1">
    <source>
        <dbReference type="SAM" id="MobiDB-lite"/>
    </source>
</evidence>
<keyword evidence="2" id="KW-1133">Transmembrane helix</keyword>
<dbReference type="AlphaFoldDB" id="A0A8H7Y101"/>